<dbReference type="InterPro" id="IPR035906">
    <property type="entry name" value="MetI-like_sf"/>
</dbReference>
<evidence type="ECO:0000256" key="7">
    <source>
        <dbReference type="ARBA" id="ARBA00022989"/>
    </source>
</evidence>
<keyword evidence="4" id="KW-0813">Transport</keyword>
<dbReference type="SUPFAM" id="SSF161098">
    <property type="entry name" value="MetI-like"/>
    <property type="match status" value="1"/>
</dbReference>
<keyword evidence="6 9" id="KW-0812">Transmembrane</keyword>
<feature type="transmembrane region" description="Helical" evidence="9">
    <location>
        <begin position="254"/>
        <end position="275"/>
    </location>
</feature>
<comment type="subcellular location">
    <subcellularLocation>
        <location evidence="9">Cell inner membrane</location>
        <topology evidence="9">Multi-pass membrane protein</topology>
    </subcellularLocation>
    <subcellularLocation>
        <location evidence="1">Cell membrane</location>
        <topology evidence="1">Multi-pass membrane protein</topology>
    </subcellularLocation>
</comment>
<dbReference type="GO" id="GO:0005315">
    <property type="term" value="F:phosphate transmembrane transporter activity"/>
    <property type="evidence" value="ECO:0007669"/>
    <property type="project" value="InterPro"/>
</dbReference>
<evidence type="ECO:0000313" key="11">
    <source>
        <dbReference type="EMBL" id="RON30522.1"/>
    </source>
</evidence>
<dbReference type="InterPro" id="IPR005672">
    <property type="entry name" value="Phosphate_PstA"/>
</dbReference>
<dbReference type="Gene3D" id="1.10.3720.10">
    <property type="entry name" value="MetI-like"/>
    <property type="match status" value="1"/>
</dbReference>
<evidence type="ECO:0000256" key="2">
    <source>
        <dbReference type="ARBA" id="ARBA00007069"/>
    </source>
</evidence>
<dbReference type="PANTHER" id="PTHR43470">
    <property type="entry name" value="PHOSPHATE TRANSPORT SYSTEM PERMEASE PROTEIN PSTA-RELATED"/>
    <property type="match status" value="1"/>
</dbReference>
<evidence type="ECO:0000256" key="5">
    <source>
        <dbReference type="ARBA" id="ARBA00022475"/>
    </source>
</evidence>
<dbReference type="Pfam" id="PF00528">
    <property type="entry name" value="BPD_transp_1"/>
    <property type="match status" value="1"/>
</dbReference>
<keyword evidence="7 9" id="KW-1133">Transmembrane helix</keyword>
<feature type="transmembrane region" description="Helical" evidence="9">
    <location>
        <begin position="63"/>
        <end position="93"/>
    </location>
</feature>
<evidence type="ECO:0000259" key="10">
    <source>
        <dbReference type="PROSITE" id="PS50928"/>
    </source>
</evidence>
<sequence length="291" mass="30846">MRHFQVFSFDFRDFVWTFVMYGLTLTAVAMLLWPLLTVFGNGLQVLSWDFLLASPEDAGRSGGIAPILVSTLGIVLVSLTAALPLAFGVAVMLTEGFNPAGWPATILRCSLDILAGIPSVVFGLFGLSLFCRQLELGYSILAGGLTLACMILPTLARSLAFSLESAGVAHRAGGAALGLSKQSVLWHVMVPVALPGICAGVVLALTRALAETAVLLFTSGYSDRMPESVLDSGRSVSVHIYDLSTNVPGGTPNAYGSALALLLLLALLSFTVHALTRWMQRRMTGNTTRSL</sequence>
<evidence type="ECO:0000256" key="8">
    <source>
        <dbReference type="ARBA" id="ARBA00023136"/>
    </source>
</evidence>
<evidence type="ECO:0000256" key="4">
    <source>
        <dbReference type="ARBA" id="ARBA00022448"/>
    </source>
</evidence>
<dbReference type="GO" id="GO:0005886">
    <property type="term" value="C:plasma membrane"/>
    <property type="evidence" value="ECO:0007669"/>
    <property type="project" value="UniProtKB-SubCell"/>
</dbReference>
<dbReference type="InterPro" id="IPR000515">
    <property type="entry name" value="MetI-like"/>
</dbReference>
<evidence type="ECO:0000256" key="3">
    <source>
        <dbReference type="ARBA" id="ARBA00016864"/>
    </source>
</evidence>
<comment type="caution">
    <text evidence="11">The sequence shown here is derived from an EMBL/GenBank/DDBJ whole genome shotgun (WGS) entry which is preliminary data.</text>
</comment>
<feature type="transmembrane region" description="Helical" evidence="9">
    <location>
        <begin position="21"/>
        <end position="43"/>
    </location>
</feature>
<keyword evidence="8 9" id="KW-0472">Membrane</keyword>
<keyword evidence="5 9" id="KW-1003">Cell membrane</keyword>
<dbReference type="Proteomes" id="UP000284168">
    <property type="component" value="Unassembled WGS sequence"/>
</dbReference>
<protein>
    <recommendedName>
        <fullName evidence="3 9">Phosphate transport system permease protein PstA</fullName>
    </recommendedName>
</protein>
<dbReference type="EMBL" id="MOBN01000012">
    <property type="protein sequence ID" value="RON30522.1"/>
    <property type="molecule type" value="Genomic_DNA"/>
</dbReference>
<evidence type="ECO:0000313" key="12">
    <source>
        <dbReference type="Proteomes" id="UP000284168"/>
    </source>
</evidence>
<dbReference type="PROSITE" id="PS50928">
    <property type="entry name" value="ABC_TM1"/>
    <property type="match status" value="1"/>
</dbReference>
<dbReference type="NCBIfam" id="TIGR00974">
    <property type="entry name" value="3a0107s02c"/>
    <property type="match status" value="1"/>
</dbReference>
<reference evidence="11 12" key="1">
    <citation type="submission" date="2016-10" db="EMBL/GenBank/DDBJ databases">
        <title>Comparative genome analysis of multiple Pseudomonas spp. focuses on biocontrol and plant growth promoting traits.</title>
        <authorList>
            <person name="Tao X.-Y."/>
            <person name="Taylor C.G."/>
        </authorList>
    </citation>
    <scope>NUCLEOTIDE SEQUENCE [LARGE SCALE GENOMIC DNA]</scope>
    <source>
        <strain evidence="11 12">48C10</strain>
    </source>
</reference>
<accession>A0A423IYK3</accession>
<dbReference type="AlphaFoldDB" id="A0A423IYK3"/>
<dbReference type="PANTHER" id="PTHR43470:SF3">
    <property type="entry name" value="PHOSPHATE TRANSPORT SYSTEM PERMEASE PROTEIN PSTA-RELATED"/>
    <property type="match status" value="1"/>
</dbReference>
<evidence type="ECO:0000256" key="9">
    <source>
        <dbReference type="RuleBase" id="RU363043"/>
    </source>
</evidence>
<feature type="domain" description="ABC transmembrane type-1" evidence="10">
    <location>
        <begin position="68"/>
        <end position="276"/>
    </location>
</feature>
<dbReference type="GO" id="GO:0035435">
    <property type="term" value="P:phosphate ion transmembrane transport"/>
    <property type="evidence" value="ECO:0007669"/>
    <property type="project" value="InterPro"/>
</dbReference>
<organism evidence="11 12">
    <name type="scientific">Pseudomonas lini</name>
    <dbReference type="NCBI Taxonomy" id="163011"/>
    <lineage>
        <taxon>Bacteria</taxon>
        <taxon>Pseudomonadati</taxon>
        <taxon>Pseudomonadota</taxon>
        <taxon>Gammaproteobacteria</taxon>
        <taxon>Pseudomonadales</taxon>
        <taxon>Pseudomonadaceae</taxon>
        <taxon>Pseudomonas</taxon>
    </lineage>
</organism>
<proteinExistence type="inferred from homology"/>
<feature type="transmembrane region" description="Helical" evidence="9">
    <location>
        <begin position="105"/>
        <end position="130"/>
    </location>
</feature>
<comment type="similarity">
    <text evidence="2 9">Belongs to the binding-protein-dependent transport system permease family. CysTW subfamily.</text>
</comment>
<name>A0A423IYK3_9PSED</name>
<dbReference type="RefSeq" id="WP_123719529.1">
    <property type="nucleotide sequence ID" value="NZ_MOBN01000012.1"/>
</dbReference>
<gene>
    <name evidence="11" type="ORF">BK663_04250</name>
</gene>
<feature type="transmembrane region" description="Helical" evidence="9">
    <location>
        <begin position="184"/>
        <end position="205"/>
    </location>
</feature>
<evidence type="ECO:0000256" key="6">
    <source>
        <dbReference type="ARBA" id="ARBA00022692"/>
    </source>
</evidence>
<dbReference type="CDD" id="cd06261">
    <property type="entry name" value="TM_PBP2"/>
    <property type="match status" value="1"/>
</dbReference>
<evidence type="ECO:0000256" key="1">
    <source>
        <dbReference type="ARBA" id="ARBA00004651"/>
    </source>
</evidence>
<feature type="transmembrane region" description="Helical" evidence="9">
    <location>
        <begin position="136"/>
        <end position="163"/>
    </location>
</feature>